<name>A0A891EZE5_9VIRU</name>
<dbReference type="EMBL" id="MW306771">
    <property type="protein sequence ID" value="QRK03669.1"/>
    <property type="molecule type" value="Genomic_DNA"/>
</dbReference>
<proteinExistence type="predicted"/>
<keyword evidence="3" id="KW-0167">Capsid protein</keyword>
<gene>
    <name evidence="7" type="primary">VP1</name>
</gene>
<dbReference type="GeneID" id="80543832"/>
<keyword evidence="8" id="KW-1185">Reference proteome</keyword>
<feature type="region of interest" description="Disordered" evidence="5">
    <location>
        <begin position="187"/>
        <end position="231"/>
    </location>
</feature>
<evidence type="ECO:0000256" key="2">
    <source>
        <dbReference type="ARBA" id="ARBA00022431"/>
    </source>
</evidence>
<evidence type="ECO:0000256" key="4">
    <source>
        <dbReference type="ARBA" id="ARBA00022844"/>
    </source>
</evidence>
<dbReference type="Pfam" id="PF02336">
    <property type="entry name" value="Denso_VP4"/>
    <property type="match status" value="1"/>
</dbReference>
<reference evidence="7" key="1">
    <citation type="journal article" date="2021" name="Viruses">
        <title>Investigating the Diversity and Host Range of Novel Parvoviruses from North American Ducks Using Epidemiology, Phylogenetics, Genome Structure, and Codon Usage Analysis.</title>
        <authorList>
            <person name="Canuti M."/>
            <person name="Verhoeven J.T.P."/>
            <person name="Munro H.J."/>
            <person name="Roul S."/>
            <person name="Ojkic D."/>
            <person name="Robertson G.J."/>
            <person name="Whitney H.G."/>
            <person name="Dufour S.C."/>
            <person name="Lang A.S."/>
        </authorList>
    </citation>
    <scope>NUCLEOTIDE SEQUENCE</scope>
    <source>
        <strain evidence="7">BE8</strain>
    </source>
</reference>
<dbReference type="Proteomes" id="UP001162093">
    <property type="component" value="Segment"/>
</dbReference>
<dbReference type="RefSeq" id="YP_010804990.1">
    <property type="nucleotide sequence ID" value="NC_077097.1"/>
</dbReference>
<dbReference type="Pfam" id="PF08398">
    <property type="entry name" value="Phospholip_A2_4"/>
    <property type="match status" value="1"/>
</dbReference>
<evidence type="ECO:0000256" key="3">
    <source>
        <dbReference type="ARBA" id="ARBA00022561"/>
    </source>
</evidence>
<evidence type="ECO:0000256" key="1">
    <source>
        <dbReference type="ARBA" id="ARBA00004328"/>
    </source>
</evidence>
<evidence type="ECO:0000256" key="5">
    <source>
        <dbReference type="SAM" id="MobiDB-lite"/>
    </source>
</evidence>
<dbReference type="KEGG" id="vg:80543832"/>
<keyword evidence="2" id="KW-1140">T=1 icosahedral capsid protein</keyword>
<dbReference type="InterPro" id="IPR003433">
    <property type="entry name" value="Capsid_VP4_densovirus"/>
</dbReference>
<protein>
    <submittedName>
        <fullName evidence="7">Capsid protein 1</fullName>
    </submittedName>
</protein>
<evidence type="ECO:0000313" key="8">
    <source>
        <dbReference type="Proteomes" id="UP001162093"/>
    </source>
</evidence>
<dbReference type="GO" id="GO:0005198">
    <property type="term" value="F:structural molecule activity"/>
    <property type="evidence" value="ECO:0007669"/>
    <property type="project" value="InterPro"/>
</dbReference>
<evidence type="ECO:0000259" key="6">
    <source>
        <dbReference type="Pfam" id="PF08398"/>
    </source>
</evidence>
<dbReference type="GO" id="GO:0039615">
    <property type="term" value="C:T=1 icosahedral viral capsid"/>
    <property type="evidence" value="ECO:0007669"/>
    <property type="project" value="UniProtKB-KW"/>
</dbReference>
<dbReference type="InterPro" id="IPR013607">
    <property type="entry name" value="Phospholipase_A2-like"/>
</dbReference>
<sequence>MKIKPSSFPNKNKQDLPVDITKERLERILGTRVSPEFVEWYRQDTKPGGFTTPGLKYQGPGNPTNIGEPVNYADTLAEKHDLQYAHASYKFSKNKVTKEEFEKRITKIDQEFLKNNAFNITSSINPLEQVSSIIGTAGIGIKYAAESVVGQKYPSTNPTTTFTGIPKEKANTNLTNKLMKNLKKNISTKSERVESSHMGIDNLKRPADSEGAEIPSKKTGNLPPPEPSLSADIEMANLTGTGKEQASGGASSDGMMVHYIERPISHFGVKESVYTKLHKVMTFGLAPNIINAEGATSSKWLTSYLAEIPWHIPAFFLNPSEFELISNGSQVKEVHIEVIYRGSTIQFETATTTSGIATLNQINDIAVATGLNRTGWGSNVRFKSFDQNEPMIPTALRRPTYGQADGVTKGMEVDYYGAENNTPEFTTSIPKHQLGRHVFLYNYWANSSRSEDPIGSNALFGGWPCLAEKINQMDGKTVVNQVVLQSSYTPKMGLLKKPLGVASHGLPYPTGGESFKVYGLNTFASNRGADITAPPTVLDPYQLELQSKDQANVASSASAVEPDFTNFLPIEKSQYARSGLWGNPGGHIQPSLHIGVQPVPALSTAAILGDNQNFNKWTDTRAYWEIKATMIVTENMPTAWPYAYGGNVPMGEQIMFTPKANRPLAVIDPREDGATVAGLYTDKAPPLV</sequence>
<dbReference type="SUPFAM" id="SSF88645">
    <property type="entry name" value="ssDNA viruses"/>
    <property type="match status" value="1"/>
</dbReference>
<evidence type="ECO:0000313" key="7">
    <source>
        <dbReference type="EMBL" id="QRK03669.1"/>
    </source>
</evidence>
<accession>A0A891EZE5</accession>
<feature type="domain" description="Phospholipase A2-like" evidence="6">
    <location>
        <begin position="49"/>
        <end position="103"/>
    </location>
</feature>
<comment type="subcellular location">
    <subcellularLocation>
        <location evidence="1">Virion</location>
    </subcellularLocation>
</comment>
<keyword evidence="4" id="KW-0946">Virion</keyword>
<dbReference type="InterPro" id="IPR016184">
    <property type="entry name" value="Capsid/spike_ssDNA_virus"/>
</dbReference>
<organism evidence="7 8">
    <name type="scientific">Duck-associated ambidensovirus 1</name>
    <dbReference type="NCBI Taxonomy" id="2810799"/>
    <lineage>
        <taxon>Viruses</taxon>
        <taxon>Monodnaviria</taxon>
        <taxon>Shotokuvirae</taxon>
        <taxon>Cossaviricota</taxon>
        <taxon>Quintoviricetes</taxon>
        <taxon>Piccovirales</taxon>
        <taxon>Parvoviridae</taxon>
        <taxon>Densovirinae</taxon>
        <taxon>Protoambidensovirus</taxon>
        <taxon>Protoambidensovirus incertum1</taxon>
    </lineage>
</organism>